<dbReference type="InterPro" id="IPR032675">
    <property type="entry name" value="LRR_dom_sf"/>
</dbReference>
<dbReference type="Pfam" id="PF23598">
    <property type="entry name" value="LRR_14"/>
    <property type="match status" value="1"/>
</dbReference>
<feature type="signal peptide" evidence="13">
    <location>
        <begin position="1"/>
        <end position="21"/>
    </location>
</feature>
<feature type="domain" description="Disease resistance R13L4/SHOC-2-like LRR" evidence="15">
    <location>
        <begin position="279"/>
        <end position="473"/>
    </location>
</feature>
<dbReference type="Gene3D" id="3.80.10.10">
    <property type="entry name" value="Ribonuclease Inhibitor"/>
    <property type="match status" value="5"/>
</dbReference>
<dbReference type="Proteomes" id="UP000008311">
    <property type="component" value="Unassembled WGS sequence"/>
</dbReference>
<keyword evidence="8 12" id="KW-1133">Transmembrane helix</keyword>
<keyword evidence="10" id="KW-0675">Receptor</keyword>
<reference evidence="17" key="1">
    <citation type="journal article" date="2010" name="Nat. Biotechnol.">
        <title>Draft genome sequence of the oilseed species Ricinus communis.</title>
        <authorList>
            <person name="Chan A.P."/>
            <person name="Crabtree J."/>
            <person name="Zhao Q."/>
            <person name="Lorenzi H."/>
            <person name="Orvis J."/>
            <person name="Puiu D."/>
            <person name="Melake-Berhan A."/>
            <person name="Jones K.M."/>
            <person name="Redman J."/>
            <person name="Chen G."/>
            <person name="Cahoon E.B."/>
            <person name="Gedil M."/>
            <person name="Stanke M."/>
            <person name="Haas B.J."/>
            <person name="Wortman J.R."/>
            <person name="Fraser-Liggett C.M."/>
            <person name="Ravel J."/>
            <person name="Rabinowicz P.D."/>
        </authorList>
    </citation>
    <scope>NUCLEOTIDE SEQUENCE [LARGE SCALE GENOMIC DNA]</scope>
    <source>
        <strain evidence="17">cv. Hale</strain>
    </source>
</reference>
<evidence type="ECO:0000259" key="15">
    <source>
        <dbReference type="Pfam" id="PF23598"/>
    </source>
</evidence>
<protein>
    <submittedName>
        <fullName evidence="16">Serine/threonine-protein kinase bri1, putative</fullName>
        <ecNumber evidence="16">1.3.1.74</ecNumber>
    </submittedName>
</protein>
<feature type="transmembrane region" description="Helical" evidence="12">
    <location>
        <begin position="927"/>
        <end position="950"/>
    </location>
</feature>
<keyword evidence="16" id="KW-0418">Kinase</keyword>
<dbReference type="FunCoup" id="B9RMG8">
    <property type="interactions" value="489"/>
</dbReference>
<dbReference type="InterPro" id="IPR003591">
    <property type="entry name" value="Leu-rich_rpt_typical-subtyp"/>
</dbReference>
<dbReference type="InParanoid" id="B9RMG8"/>
<dbReference type="PANTHER" id="PTHR48063">
    <property type="entry name" value="LRR RECEPTOR-LIKE KINASE"/>
    <property type="match status" value="1"/>
</dbReference>
<dbReference type="InterPro" id="IPR055414">
    <property type="entry name" value="LRR_R13L4/SHOC2-like"/>
</dbReference>
<feature type="chain" id="PRO_5002891184" evidence="13">
    <location>
        <begin position="22"/>
        <end position="987"/>
    </location>
</feature>
<accession>B9RMG8</accession>
<keyword evidence="11" id="KW-0325">Glycoprotein</keyword>
<keyword evidence="5 12" id="KW-0812">Transmembrane</keyword>
<dbReference type="eggNOG" id="KOG0619">
    <property type="taxonomic scope" value="Eukaryota"/>
</dbReference>
<dbReference type="AlphaFoldDB" id="B9RMG8"/>
<evidence type="ECO:0000313" key="16">
    <source>
        <dbReference type="EMBL" id="EEF47491.1"/>
    </source>
</evidence>
<evidence type="ECO:0000313" key="17">
    <source>
        <dbReference type="Proteomes" id="UP000008311"/>
    </source>
</evidence>
<dbReference type="SUPFAM" id="SSF52047">
    <property type="entry name" value="RNI-like"/>
    <property type="match status" value="1"/>
</dbReference>
<evidence type="ECO:0000256" key="4">
    <source>
        <dbReference type="ARBA" id="ARBA00022614"/>
    </source>
</evidence>
<dbReference type="PANTHER" id="PTHR48063:SF90">
    <property type="entry name" value="OS11G0565920 PROTEIN"/>
    <property type="match status" value="1"/>
</dbReference>
<dbReference type="SMART" id="SM00369">
    <property type="entry name" value="LRR_TYP"/>
    <property type="match status" value="10"/>
</dbReference>
<keyword evidence="16" id="KW-0808">Transferase</keyword>
<evidence type="ECO:0000256" key="1">
    <source>
        <dbReference type="ARBA" id="ARBA00004251"/>
    </source>
</evidence>
<evidence type="ECO:0000256" key="3">
    <source>
        <dbReference type="ARBA" id="ARBA00022475"/>
    </source>
</evidence>
<evidence type="ECO:0000256" key="10">
    <source>
        <dbReference type="ARBA" id="ARBA00023170"/>
    </source>
</evidence>
<dbReference type="GO" id="GO:0016301">
    <property type="term" value="F:kinase activity"/>
    <property type="evidence" value="ECO:0007669"/>
    <property type="project" value="UniProtKB-KW"/>
</dbReference>
<dbReference type="SUPFAM" id="SSF52058">
    <property type="entry name" value="L domain-like"/>
    <property type="match status" value="2"/>
</dbReference>
<comment type="subcellular location">
    <subcellularLocation>
        <location evidence="1">Cell membrane</location>
        <topology evidence="1">Single-pass type I membrane protein</topology>
    </subcellularLocation>
</comment>
<evidence type="ECO:0000256" key="11">
    <source>
        <dbReference type="ARBA" id="ARBA00023180"/>
    </source>
</evidence>
<comment type="similarity">
    <text evidence="2">Belongs to the RLP family.</text>
</comment>
<dbReference type="PRINTS" id="PR00019">
    <property type="entry name" value="LEURICHRPT"/>
</dbReference>
<organism evidence="16 17">
    <name type="scientific">Ricinus communis</name>
    <name type="common">Castor bean</name>
    <dbReference type="NCBI Taxonomy" id="3988"/>
    <lineage>
        <taxon>Eukaryota</taxon>
        <taxon>Viridiplantae</taxon>
        <taxon>Streptophyta</taxon>
        <taxon>Embryophyta</taxon>
        <taxon>Tracheophyta</taxon>
        <taxon>Spermatophyta</taxon>
        <taxon>Magnoliopsida</taxon>
        <taxon>eudicotyledons</taxon>
        <taxon>Gunneridae</taxon>
        <taxon>Pentapetalae</taxon>
        <taxon>rosids</taxon>
        <taxon>fabids</taxon>
        <taxon>Malpighiales</taxon>
        <taxon>Euphorbiaceae</taxon>
        <taxon>Acalyphoideae</taxon>
        <taxon>Acalypheae</taxon>
        <taxon>Ricinus</taxon>
    </lineage>
</organism>
<dbReference type="Pfam" id="PF00560">
    <property type="entry name" value="LRR_1"/>
    <property type="match status" value="7"/>
</dbReference>
<dbReference type="InterPro" id="IPR001611">
    <property type="entry name" value="Leu-rich_rpt"/>
</dbReference>
<dbReference type="GO" id="GO:0032440">
    <property type="term" value="F:2-alkenal reductase [NAD(P)H] activity"/>
    <property type="evidence" value="ECO:0007669"/>
    <property type="project" value="UniProtKB-EC"/>
</dbReference>
<feature type="domain" description="Leucine-rich repeat-containing N-terminal plant-type" evidence="14">
    <location>
        <begin position="38"/>
        <end position="75"/>
    </location>
</feature>
<evidence type="ECO:0000256" key="7">
    <source>
        <dbReference type="ARBA" id="ARBA00022737"/>
    </source>
</evidence>
<evidence type="ECO:0000256" key="6">
    <source>
        <dbReference type="ARBA" id="ARBA00022729"/>
    </source>
</evidence>
<dbReference type="FunFam" id="3.80.10.10:FF:000111">
    <property type="entry name" value="LRR receptor-like serine/threonine-protein kinase ERECTA"/>
    <property type="match status" value="1"/>
</dbReference>
<evidence type="ECO:0000256" key="9">
    <source>
        <dbReference type="ARBA" id="ARBA00023136"/>
    </source>
</evidence>
<keyword evidence="7" id="KW-0677">Repeat</keyword>
<dbReference type="InterPro" id="IPR046956">
    <property type="entry name" value="RLP23-like"/>
</dbReference>
<dbReference type="InterPro" id="IPR013210">
    <property type="entry name" value="LRR_N_plant-typ"/>
</dbReference>
<evidence type="ECO:0000256" key="13">
    <source>
        <dbReference type="SAM" id="SignalP"/>
    </source>
</evidence>
<keyword evidence="6 13" id="KW-0732">Signal</keyword>
<dbReference type="Pfam" id="PF13855">
    <property type="entry name" value="LRR_8"/>
    <property type="match status" value="1"/>
</dbReference>
<evidence type="ECO:0000256" key="8">
    <source>
        <dbReference type="ARBA" id="ARBA00022989"/>
    </source>
</evidence>
<evidence type="ECO:0000256" key="2">
    <source>
        <dbReference type="ARBA" id="ARBA00009592"/>
    </source>
</evidence>
<dbReference type="STRING" id="3988.B9RMG8"/>
<proteinExistence type="inferred from homology"/>
<gene>
    <name evidence="16" type="ORF">RCOM_1080800</name>
</gene>
<evidence type="ECO:0000259" key="14">
    <source>
        <dbReference type="Pfam" id="PF08263"/>
    </source>
</evidence>
<dbReference type="EMBL" id="EQ973789">
    <property type="protein sequence ID" value="EEF47491.1"/>
    <property type="molecule type" value="Genomic_DNA"/>
</dbReference>
<keyword evidence="3" id="KW-1003">Cell membrane</keyword>
<evidence type="ECO:0000256" key="5">
    <source>
        <dbReference type="ARBA" id="ARBA00022692"/>
    </source>
</evidence>
<dbReference type="GO" id="GO:0005886">
    <property type="term" value="C:plasma membrane"/>
    <property type="evidence" value="ECO:0007669"/>
    <property type="project" value="UniProtKB-SubCell"/>
</dbReference>
<evidence type="ECO:0000256" key="12">
    <source>
        <dbReference type="SAM" id="Phobius"/>
    </source>
</evidence>
<dbReference type="EC" id="1.3.1.74" evidence="16"/>
<name>B9RMG8_RICCO</name>
<keyword evidence="16" id="KW-0560">Oxidoreductase</keyword>
<keyword evidence="4" id="KW-0433">Leucine-rich repeat</keyword>
<dbReference type="Pfam" id="PF08263">
    <property type="entry name" value="LRRNT_2"/>
    <property type="match status" value="1"/>
</dbReference>
<dbReference type="FunFam" id="3.80.10.10:FF:000095">
    <property type="entry name" value="LRR receptor-like serine/threonine-protein kinase GSO1"/>
    <property type="match status" value="2"/>
</dbReference>
<keyword evidence="9 12" id="KW-0472">Membrane</keyword>
<keyword evidence="17" id="KW-1185">Reference proteome</keyword>
<sequence length="987" mass="109590">MACSITPLKLLFLLLILLADSIFLGSKQSNSNAAKCIDAEREALLKFKGSLKDPSGWLSSWVGEDCCNWMGVSCNNLTDNVVMLDLKSPDVCDLVNVSDAATSYNRSCLGGTLNPSLLDLTYLNYLDVSDNNFQGAAIPEFIGSLKNLRYLDLSQASFSGLVPPHLGNLSNLIHLDLTTYWNPTPLWVSDINWLSGLPFLQYLGLGRVDLSKASTKWLQAINMLPALLELHLYSNKLQGFSQSLPLVNFTSLLVFDVTYNNFSSPIPQWVFNISTVVTVQLYDCQFSGHIPEISWGSLCNLKRLDLSSNSLTGQIKEFIDALTGCNNNSLESLDLSSNNLMGNLPDSLGSLSNLETLGLYQNSFSGLLPESIGNLSSLSALDMSFNKMTGNVPETIGQLSRLYKLGLYGNSWEGIMTEIHLHNLTRLDDFSLSSTTYYLIFNVRPDWTPLFNLTYLTIDDCQVGPTFPPWLKTQNQISQITLSNAAISDTIPAWFWTLSPNIWWLDLSVNQLRGTLPVLTSIGNNLGAWVDLGFNRLDGSVPLWSNVTNLSLRYNLLSGSIPSKIGQVMSRLENLDLSNNLLNGSIPQSISRLERLYFLDLSSNYLSGNIPSNWQGLKMLMVLDLSNNSLSGEVPNSICLLPSLIFLKLSSNNLSGELSSTVQNCTGLYSLDLGYNRFTGTISAWIADNLLALSYIGLRANLLTGIIPEQLCSFLNLHILDLAHNNFSGYIPKCLGDLPAWKTLPILYHVTFPSSQHIEFSTHLELVVKGNKNTYTKIISLVNILDLSHNNLTREIPEELTNLSALGTLNLSWNKFSGQIPESIGNMRWLESLDLSCNHLVGSIPPSMSSLTSLSYLNLSYNNLSGRIPSTNQFLTFNDPSIYEGNPLLCGPPLLTNCSTLNDKGANGDNKDQSEDQSEDEHEHDTFWFYVSMGVGFIVGFWVVCGTLVIKKTWRHAYFKFIDEMKDRLFLVIFLNMARLRTKLESN</sequence>